<dbReference type="InterPro" id="IPR005829">
    <property type="entry name" value="Sugar_transporter_CS"/>
</dbReference>
<dbReference type="InterPro" id="IPR011701">
    <property type="entry name" value="MFS"/>
</dbReference>
<feature type="transmembrane region" description="Helical" evidence="8">
    <location>
        <begin position="491"/>
        <end position="514"/>
    </location>
</feature>
<keyword evidence="3" id="KW-1003">Cell membrane</keyword>
<organism evidence="10 11">
    <name type="scientific">Xylanibacillus composti</name>
    <dbReference type="NCBI Taxonomy" id="1572762"/>
    <lineage>
        <taxon>Bacteria</taxon>
        <taxon>Bacillati</taxon>
        <taxon>Bacillota</taxon>
        <taxon>Bacilli</taxon>
        <taxon>Bacillales</taxon>
        <taxon>Paenibacillaceae</taxon>
        <taxon>Xylanibacillus</taxon>
    </lineage>
</organism>
<dbReference type="GO" id="GO:0022857">
    <property type="term" value="F:transmembrane transporter activity"/>
    <property type="evidence" value="ECO:0007669"/>
    <property type="project" value="InterPro"/>
</dbReference>
<evidence type="ECO:0000256" key="6">
    <source>
        <dbReference type="ARBA" id="ARBA00023136"/>
    </source>
</evidence>
<comment type="caution">
    <text evidence="10">The sequence shown here is derived from an EMBL/GenBank/DDBJ whole genome shotgun (WGS) entry which is preliminary data.</text>
</comment>
<dbReference type="PANTHER" id="PTHR23501">
    <property type="entry name" value="MAJOR FACILITATOR SUPERFAMILY"/>
    <property type="match status" value="1"/>
</dbReference>
<accession>A0A8J4H2P7</accession>
<dbReference type="CDD" id="cd17502">
    <property type="entry name" value="MFS_Azr1_MDR_like"/>
    <property type="match status" value="1"/>
</dbReference>
<feature type="transmembrane region" description="Helical" evidence="8">
    <location>
        <begin position="46"/>
        <end position="65"/>
    </location>
</feature>
<dbReference type="RefSeq" id="WP_213411115.1">
    <property type="nucleotide sequence ID" value="NZ_BOVK01000015.1"/>
</dbReference>
<dbReference type="SUPFAM" id="SSF103473">
    <property type="entry name" value="MFS general substrate transporter"/>
    <property type="match status" value="1"/>
</dbReference>
<evidence type="ECO:0000259" key="9">
    <source>
        <dbReference type="PROSITE" id="PS50850"/>
    </source>
</evidence>
<dbReference type="Pfam" id="PF07690">
    <property type="entry name" value="MFS_1"/>
    <property type="match status" value="1"/>
</dbReference>
<evidence type="ECO:0000256" key="1">
    <source>
        <dbReference type="ARBA" id="ARBA00004651"/>
    </source>
</evidence>
<feature type="region of interest" description="Disordered" evidence="7">
    <location>
        <begin position="522"/>
        <end position="545"/>
    </location>
</feature>
<feature type="transmembrane region" description="Helical" evidence="8">
    <location>
        <begin position="360"/>
        <end position="379"/>
    </location>
</feature>
<dbReference type="InterPro" id="IPR004638">
    <property type="entry name" value="EmrB-like"/>
</dbReference>
<keyword evidence="6 8" id="KW-0472">Membrane</keyword>
<evidence type="ECO:0000256" key="2">
    <source>
        <dbReference type="ARBA" id="ARBA00022448"/>
    </source>
</evidence>
<reference evidence="10" key="1">
    <citation type="submission" date="2021-04" db="EMBL/GenBank/DDBJ databases">
        <title>Draft genome sequence of Xylanibacillus composti strain K13.</title>
        <authorList>
            <person name="Uke A."/>
            <person name="Chhe C."/>
            <person name="Baramee S."/>
            <person name="Kosugi A."/>
        </authorList>
    </citation>
    <scope>NUCLEOTIDE SEQUENCE</scope>
    <source>
        <strain evidence="10">K13</strain>
    </source>
</reference>
<dbReference type="AlphaFoldDB" id="A0A8J4H2P7"/>
<feature type="compositionally biased region" description="Basic and acidic residues" evidence="7">
    <location>
        <begin position="534"/>
        <end position="545"/>
    </location>
</feature>
<evidence type="ECO:0000256" key="5">
    <source>
        <dbReference type="ARBA" id="ARBA00022989"/>
    </source>
</evidence>
<dbReference type="EMBL" id="BOVK01000015">
    <property type="protein sequence ID" value="GIQ68545.1"/>
    <property type="molecule type" value="Genomic_DNA"/>
</dbReference>
<gene>
    <name evidence="10" type="ORF">XYCOK13_13690</name>
</gene>
<dbReference type="GO" id="GO:0005886">
    <property type="term" value="C:plasma membrane"/>
    <property type="evidence" value="ECO:0007669"/>
    <property type="project" value="UniProtKB-SubCell"/>
</dbReference>
<feature type="transmembrane region" description="Helical" evidence="8">
    <location>
        <begin position="140"/>
        <end position="158"/>
    </location>
</feature>
<keyword evidence="4 8" id="KW-0812">Transmembrane</keyword>
<evidence type="ECO:0000313" key="10">
    <source>
        <dbReference type="EMBL" id="GIQ68545.1"/>
    </source>
</evidence>
<feature type="transmembrane region" description="Helical" evidence="8">
    <location>
        <begin position="164"/>
        <end position="186"/>
    </location>
</feature>
<name>A0A8J4H2P7_9BACL</name>
<feature type="transmembrane region" description="Helical" evidence="8">
    <location>
        <begin position="77"/>
        <end position="103"/>
    </location>
</feature>
<feature type="transmembrane region" description="Helical" evidence="8">
    <location>
        <begin position="300"/>
        <end position="319"/>
    </location>
</feature>
<dbReference type="NCBIfam" id="TIGR00711">
    <property type="entry name" value="efflux_EmrB"/>
    <property type="match status" value="1"/>
</dbReference>
<evidence type="ECO:0000256" key="3">
    <source>
        <dbReference type="ARBA" id="ARBA00022475"/>
    </source>
</evidence>
<dbReference type="PROSITE" id="PS00216">
    <property type="entry name" value="SUGAR_TRANSPORT_1"/>
    <property type="match status" value="1"/>
</dbReference>
<comment type="subcellular location">
    <subcellularLocation>
        <location evidence="1">Cell membrane</location>
        <topology evidence="1">Multi-pass membrane protein</topology>
    </subcellularLocation>
</comment>
<keyword evidence="2" id="KW-0813">Transport</keyword>
<feature type="transmembrane region" description="Helical" evidence="8">
    <location>
        <begin position="331"/>
        <end position="348"/>
    </location>
</feature>
<dbReference type="Gene3D" id="1.20.1720.10">
    <property type="entry name" value="Multidrug resistance protein D"/>
    <property type="match status" value="1"/>
</dbReference>
<dbReference type="Gene3D" id="1.20.1250.20">
    <property type="entry name" value="MFS general substrate transporter like domains"/>
    <property type="match status" value="1"/>
</dbReference>
<dbReference type="InterPro" id="IPR036259">
    <property type="entry name" value="MFS_trans_sf"/>
</dbReference>
<feature type="transmembrane region" description="Helical" evidence="8">
    <location>
        <begin position="109"/>
        <end position="128"/>
    </location>
</feature>
<dbReference type="InterPro" id="IPR020846">
    <property type="entry name" value="MFS_dom"/>
</dbReference>
<dbReference type="PROSITE" id="PS50850">
    <property type="entry name" value="MFS"/>
    <property type="match status" value="1"/>
</dbReference>
<proteinExistence type="predicted"/>
<dbReference type="PANTHER" id="PTHR23501:SF197">
    <property type="entry name" value="COMD"/>
    <property type="match status" value="1"/>
</dbReference>
<keyword evidence="11" id="KW-1185">Reference proteome</keyword>
<dbReference type="PRINTS" id="PR01036">
    <property type="entry name" value="TCRTETB"/>
</dbReference>
<evidence type="ECO:0000256" key="7">
    <source>
        <dbReference type="SAM" id="MobiDB-lite"/>
    </source>
</evidence>
<feature type="transmembrane region" description="Helical" evidence="8">
    <location>
        <begin position="224"/>
        <end position="246"/>
    </location>
</feature>
<dbReference type="Proteomes" id="UP000677918">
    <property type="component" value="Unassembled WGS sequence"/>
</dbReference>
<evidence type="ECO:0000313" key="11">
    <source>
        <dbReference type="Proteomes" id="UP000677918"/>
    </source>
</evidence>
<feature type="transmembrane region" description="Helical" evidence="8">
    <location>
        <begin position="267"/>
        <end position="288"/>
    </location>
</feature>
<evidence type="ECO:0000256" key="4">
    <source>
        <dbReference type="ARBA" id="ARBA00022692"/>
    </source>
</evidence>
<protein>
    <submittedName>
        <fullName evidence="10">MFS transporter</fullName>
    </submittedName>
</protein>
<feature type="transmembrane region" description="Helical" evidence="8">
    <location>
        <begin position="198"/>
        <end position="218"/>
    </location>
</feature>
<evidence type="ECO:0000256" key="8">
    <source>
        <dbReference type="SAM" id="Phobius"/>
    </source>
</evidence>
<feature type="transmembrane region" description="Helical" evidence="8">
    <location>
        <begin position="12"/>
        <end position="34"/>
    </location>
</feature>
<keyword evidence="5 8" id="KW-1133">Transmembrane helix</keyword>
<sequence>MQHLDRRKKLTILGAMMAAMLFAALNQTIVGTALPKIVADLGGMEYYSWIFTVYMLAATVTTVLVGKLSDIYGRKPFVVIGIAVFIIGSFLCGLAQDIIQLILYRGIQGLGGGVIMATAFTVVGDLFAPRERGRWQGAMAATFGLASVFGPTLGGYIVDHTDWHWIFWVFLPFGFVALALILFLFPSVAKREGESVDYAGSAWLTILIVQLLLAFSWAGEKYAWSSPVIIGLFVGSAISLALFLWAEKAARNPVLPLGLFRDSVFTLSNIIGFLMGAGMFGAIMYMPYFVQGVLGTSATISGYVMMPLTLSMVVASSLSGQLISRTGKYKVLALVGLLIMVAGMLLLYTMDRSSTNWTAIWFNMVVGIGLGIAFPIFTLTVQNAVPDRELGVATSSAQLFRQLGGTIGVSIMGTILTNRMNTRMAELMAASSEGAGSAMPSEAAGESLAEVANPQILMDPDKMAAARQSLAPELHGLFEQMVELLREAMSYALSGVFLFGAVLVALAFVLTFLLKEIPLRTANKQPSSSEEDGDKQLRPPLKTEG</sequence>
<feature type="domain" description="Major facilitator superfamily (MFS) profile" evidence="9">
    <location>
        <begin position="12"/>
        <end position="519"/>
    </location>
</feature>
<dbReference type="FunFam" id="1.20.1720.10:FF:000004">
    <property type="entry name" value="EmrB/QacA family drug resistance transporter"/>
    <property type="match status" value="1"/>
</dbReference>